<organism evidence="2 3">
    <name type="scientific">Enterococcus thailandicus</name>
    <dbReference type="NCBI Taxonomy" id="417368"/>
    <lineage>
        <taxon>Bacteria</taxon>
        <taxon>Bacillati</taxon>
        <taxon>Bacillota</taxon>
        <taxon>Bacilli</taxon>
        <taxon>Lactobacillales</taxon>
        <taxon>Enterococcaceae</taxon>
        <taxon>Enterococcus</taxon>
    </lineage>
</organism>
<dbReference type="Proteomes" id="UP000078516">
    <property type="component" value="Unassembled WGS sequence"/>
</dbReference>
<evidence type="ECO:0000313" key="2">
    <source>
        <dbReference type="EMBL" id="OAQ55441.1"/>
    </source>
</evidence>
<dbReference type="EMBL" id="LWMN01000013">
    <property type="protein sequence ID" value="OAQ55441.1"/>
    <property type="molecule type" value="Genomic_DNA"/>
</dbReference>
<gene>
    <name evidence="2" type="ORF">A6E74_08075</name>
</gene>
<comment type="caution">
    <text evidence="2">The sequence shown here is derived from an EMBL/GenBank/DDBJ whole genome shotgun (WGS) entry which is preliminary data.</text>
</comment>
<sequence>MNYEFFLSKEDHRSYSLLKYLEESSNLSEPILKIQEELSLSTFLLKKTIENLNYDIETLGLNQHLKIQTTGTEVSLEIDGKYSSGCLLSNYIKRSIYLDLLIEFFREDYTTLEVFADEHHISYSSAYTILQELKKVLKKHQIFFDKKRLYGNKINITIFYYQLFLIADIPYQKVYPDATIETVSEFVCLLSQEFSLSVYEKKKLFHYFSVHLLAEKSKSLEINQNILSFFSTAEVEKMEQLLEPASKNFVYVVLIWLYLNDKLIQKYVKKNEDEMIKKLNDHFIQNFEKRFKPLTEEIVVAIRRELSKIHFNVLCYPINKFAEFTINIYFFRQNYPEFYFYLLDYVKLLTEEYKELSRDKIFLFFSYLMLVINYIPIKLISDPVKVGIDFSYGSAYNQFIKKNLGLYINLNVEVVDDEQSAYTDVVITNMNNLYGESSPQVVVWLNPPRPVDWGNFTKILLKIQEEKYKNSQNN</sequence>
<keyword evidence="3" id="KW-1185">Reference proteome</keyword>
<proteinExistence type="predicted"/>
<protein>
    <submittedName>
        <fullName evidence="2">M protein trans-acting positive regulator</fullName>
    </submittedName>
</protein>
<dbReference type="Pfam" id="PF05043">
    <property type="entry name" value="Mga"/>
    <property type="match status" value="1"/>
</dbReference>
<reference evidence="2 3" key="1">
    <citation type="submission" date="2016-04" db="EMBL/GenBank/DDBJ databases">
        <title>Draft genome of an Enterococcus thailandicus strain isolated from bovine feces.</title>
        <authorList>
            <person name="Beukers A.G."/>
            <person name="Zaheer R."/>
            <person name="Goji N."/>
            <person name="Cook S.R."/>
            <person name="Amoako K."/>
            <person name="Chaves A.V."/>
            <person name="Ward M.P."/>
            <person name="Mcallister T.A."/>
        </authorList>
    </citation>
    <scope>NUCLEOTIDE SEQUENCE [LARGE SCALE GENOMIC DNA]</scope>
    <source>
        <strain evidence="2 3">F0711D 46</strain>
    </source>
</reference>
<name>A0A179EQC5_ENTTH</name>
<evidence type="ECO:0000259" key="1">
    <source>
        <dbReference type="Pfam" id="PF05043"/>
    </source>
</evidence>
<dbReference type="InterPro" id="IPR007737">
    <property type="entry name" value="Mga_HTH"/>
</dbReference>
<dbReference type="AlphaFoldDB" id="A0A179EQC5"/>
<feature type="domain" description="Mga helix-turn-helix" evidence="1">
    <location>
        <begin position="87"/>
        <end position="164"/>
    </location>
</feature>
<evidence type="ECO:0000313" key="3">
    <source>
        <dbReference type="Proteomes" id="UP000078516"/>
    </source>
</evidence>
<accession>A0A179EQC5</accession>
<dbReference type="RefSeq" id="WP_067483922.1">
    <property type="nucleotide sequence ID" value="NZ_CP171004.1"/>
</dbReference>